<sequence>MASFAFVVPPPRRFPLPAAAAAAAAATTTTTTPTPTTTVGGIFLRGGGGGGGWAGVTPRLRHAAGRRALVRRARCPAGGAATAAVTPTALARGARAGPPSLPRPPVILLVLQLEALAAGACPPGSRLDPDVRPSGDAAGHGGSSSSSSSSSSGGGSSSGTGGDGGALTELVARLTTHKAAGGRAYVVGATSGPPAEAVRLLEMLAIDAPPPPPPSRRPSRGAGFGSPPARAAAAPPPAPPSSSSGTASGGPTPWLDAALCHDGAELYQSGYRTADPLWEETVSKSGAWAPKPIAWVVSSSFGEQLSPAGSLPPASAVAGAAAAAAAAAPADAAVAPADAAHKPPSGAASDDGGTAAPPPSPPSPAPVPVRRSPRAAAGQAARNRLAFDIAPSVTDASALAADVAAALAANGVKVRVTVNAGPDGRPQVVCSPAAASVADAVTFVQKMLGVERCRTLVYGRKPFVVDAVGGKTKEGEPPVALAVVDGEEGGGLNEATESIYCSSATGAAAVIDGLLHHAVL</sequence>
<dbReference type="EMBL" id="CM020620">
    <property type="protein sequence ID" value="KAK1868469.1"/>
    <property type="molecule type" value="Genomic_DNA"/>
</dbReference>
<reference evidence="1" key="1">
    <citation type="submission" date="2019-11" db="EMBL/GenBank/DDBJ databases">
        <title>Nori genome reveals adaptations in red seaweeds to the harsh intertidal environment.</title>
        <authorList>
            <person name="Wang D."/>
            <person name="Mao Y."/>
        </authorList>
    </citation>
    <scope>NUCLEOTIDE SEQUENCE</scope>
    <source>
        <tissue evidence="1">Gametophyte</tissue>
    </source>
</reference>
<protein>
    <submittedName>
        <fullName evidence="1">Uncharacterized protein</fullName>
    </submittedName>
</protein>
<dbReference type="Proteomes" id="UP000798662">
    <property type="component" value="Chromosome 3"/>
</dbReference>
<evidence type="ECO:0000313" key="1">
    <source>
        <dbReference type="EMBL" id="KAK1868469.1"/>
    </source>
</evidence>
<proteinExistence type="predicted"/>
<accession>A0ACC3CE67</accession>
<comment type="caution">
    <text evidence="1">The sequence shown here is derived from an EMBL/GenBank/DDBJ whole genome shotgun (WGS) entry which is preliminary data.</text>
</comment>
<name>A0ACC3CE67_PYRYE</name>
<organism evidence="1 2">
    <name type="scientific">Pyropia yezoensis</name>
    <name type="common">Susabi-nori</name>
    <name type="synonym">Porphyra yezoensis</name>
    <dbReference type="NCBI Taxonomy" id="2788"/>
    <lineage>
        <taxon>Eukaryota</taxon>
        <taxon>Rhodophyta</taxon>
        <taxon>Bangiophyceae</taxon>
        <taxon>Bangiales</taxon>
        <taxon>Bangiaceae</taxon>
        <taxon>Pyropia</taxon>
    </lineage>
</organism>
<gene>
    <name evidence="1" type="ORF">I4F81_010956</name>
</gene>
<evidence type="ECO:0000313" key="2">
    <source>
        <dbReference type="Proteomes" id="UP000798662"/>
    </source>
</evidence>
<keyword evidence="2" id="KW-1185">Reference proteome</keyword>